<comment type="caution">
    <text evidence="2">The sequence shown here is derived from an EMBL/GenBank/DDBJ whole genome shotgun (WGS) entry which is preliminary data.</text>
</comment>
<dbReference type="EMBL" id="MU007058">
    <property type="protein sequence ID" value="KAF2427729.1"/>
    <property type="molecule type" value="Genomic_DNA"/>
</dbReference>
<dbReference type="OrthoDB" id="1022638at2759"/>
<dbReference type="InterPro" id="IPR000210">
    <property type="entry name" value="BTB/POZ_dom"/>
</dbReference>
<protein>
    <recommendedName>
        <fullName evidence="1">BTB domain-containing protein</fullName>
    </recommendedName>
</protein>
<dbReference type="SUPFAM" id="SSF54695">
    <property type="entry name" value="POZ domain"/>
    <property type="match status" value="1"/>
</dbReference>
<sequence>MTEIDERDPRSSLANLCSPFGNVLEVHVGPEPATRFVVHEELVKSTSSFFQKALTNGWKEAQERCVKLPLQEPQHFHVYVHWLYSRMVATPEDNTLADLYRAKMFILGDILQDDQFKDAVLDALAFYNDGLRALVVDIALQCDRSGEKWAQWVEGHSKLDDLPAEFIHAIAQALYGGGENTEVLLLALRGKFPEMCVTKDLCRYHHHDVADECPWKKSRFRADGSAMEE</sequence>
<name>A0A9P4TW79_9PEZI</name>
<reference evidence="2" key="1">
    <citation type="journal article" date="2020" name="Stud. Mycol.">
        <title>101 Dothideomycetes genomes: a test case for predicting lifestyles and emergence of pathogens.</title>
        <authorList>
            <person name="Haridas S."/>
            <person name="Albert R."/>
            <person name="Binder M."/>
            <person name="Bloem J."/>
            <person name="Labutti K."/>
            <person name="Salamov A."/>
            <person name="Andreopoulos B."/>
            <person name="Baker S."/>
            <person name="Barry K."/>
            <person name="Bills G."/>
            <person name="Bluhm B."/>
            <person name="Cannon C."/>
            <person name="Castanera R."/>
            <person name="Culley D."/>
            <person name="Daum C."/>
            <person name="Ezra D."/>
            <person name="Gonzalez J."/>
            <person name="Henrissat B."/>
            <person name="Kuo A."/>
            <person name="Liang C."/>
            <person name="Lipzen A."/>
            <person name="Lutzoni F."/>
            <person name="Magnuson J."/>
            <person name="Mondo S."/>
            <person name="Nolan M."/>
            <person name="Ohm R."/>
            <person name="Pangilinan J."/>
            <person name="Park H.-J."/>
            <person name="Ramirez L."/>
            <person name="Alfaro M."/>
            <person name="Sun H."/>
            <person name="Tritt A."/>
            <person name="Yoshinaga Y."/>
            <person name="Zwiers L.-H."/>
            <person name="Turgeon B."/>
            <person name="Goodwin S."/>
            <person name="Spatafora J."/>
            <person name="Crous P."/>
            <person name="Grigoriev I."/>
        </authorList>
    </citation>
    <scope>NUCLEOTIDE SEQUENCE</scope>
    <source>
        <strain evidence="2">CBS 130266</strain>
    </source>
</reference>
<accession>A0A9P4TW79</accession>
<dbReference type="InterPro" id="IPR011333">
    <property type="entry name" value="SKP1/BTB/POZ_sf"/>
</dbReference>
<evidence type="ECO:0000259" key="1">
    <source>
        <dbReference type="PROSITE" id="PS50097"/>
    </source>
</evidence>
<dbReference type="AlphaFoldDB" id="A0A9P4TW79"/>
<organism evidence="2 3">
    <name type="scientific">Tothia fuscella</name>
    <dbReference type="NCBI Taxonomy" id="1048955"/>
    <lineage>
        <taxon>Eukaryota</taxon>
        <taxon>Fungi</taxon>
        <taxon>Dikarya</taxon>
        <taxon>Ascomycota</taxon>
        <taxon>Pezizomycotina</taxon>
        <taxon>Dothideomycetes</taxon>
        <taxon>Pleosporomycetidae</taxon>
        <taxon>Venturiales</taxon>
        <taxon>Cylindrosympodiaceae</taxon>
        <taxon>Tothia</taxon>
    </lineage>
</organism>
<dbReference type="Gene3D" id="3.30.710.10">
    <property type="entry name" value="Potassium Channel Kv1.1, Chain A"/>
    <property type="match status" value="1"/>
</dbReference>
<evidence type="ECO:0000313" key="3">
    <source>
        <dbReference type="Proteomes" id="UP000800235"/>
    </source>
</evidence>
<dbReference type="PROSITE" id="PS50097">
    <property type="entry name" value="BTB"/>
    <property type="match status" value="1"/>
</dbReference>
<dbReference type="PANTHER" id="PTHR47843">
    <property type="entry name" value="BTB DOMAIN-CONTAINING PROTEIN-RELATED"/>
    <property type="match status" value="1"/>
</dbReference>
<dbReference type="CDD" id="cd18186">
    <property type="entry name" value="BTB_POZ_ZBTB_KLHL-like"/>
    <property type="match status" value="1"/>
</dbReference>
<dbReference type="PANTHER" id="PTHR47843:SF2">
    <property type="entry name" value="BTB DOMAIN-CONTAINING PROTEIN"/>
    <property type="match status" value="1"/>
</dbReference>
<evidence type="ECO:0000313" key="2">
    <source>
        <dbReference type="EMBL" id="KAF2427729.1"/>
    </source>
</evidence>
<dbReference type="Proteomes" id="UP000800235">
    <property type="component" value="Unassembled WGS sequence"/>
</dbReference>
<proteinExistence type="predicted"/>
<feature type="domain" description="BTB" evidence="1">
    <location>
        <begin position="20"/>
        <end position="92"/>
    </location>
</feature>
<keyword evidence="3" id="KW-1185">Reference proteome</keyword>
<gene>
    <name evidence="2" type="ORF">EJ08DRAFT_699467</name>
</gene>